<comment type="caution">
    <text evidence="3">The sequence shown here is derived from an EMBL/GenBank/DDBJ whole genome shotgun (WGS) entry which is preliminary data.</text>
</comment>
<dbReference type="PANTHER" id="PTHR14136:SF17">
    <property type="entry name" value="BTB_POZ DOMAIN-CONTAINING PROTEIN KCTD9"/>
    <property type="match status" value="1"/>
</dbReference>
<sequence length="302" mass="31389">MRRQTRRRPASEPETANPPGSRPPDPSFATVTPANDHAADTTTITPITPTDPPDPDGVDHHGLAEPATKAPPGSRVRDSLLWLWFVITVASMAAAGTLWGQFGALLAAVVLTAGIILFAGYAIVPARALLVVFVVAVFAAAGILALRIQGQPVPAEPSTQAGRRLSADFVRSAPRQGAIWPGVILDREVIQDWELTGLTAPGSSMRGTWLEGARLAGADLRGADLWGAHLHGADLRAANLRGADLRYADLSVACLIGADLTGALLAQAQATDAAVAGAAVDPQQTRQATWPPADRSPATGCP</sequence>
<accession>A0A4R6JQX8</accession>
<dbReference type="InterPro" id="IPR051082">
    <property type="entry name" value="Pentapeptide-BTB/POZ_domain"/>
</dbReference>
<dbReference type="SUPFAM" id="SSF141571">
    <property type="entry name" value="Pentapeptide repeat-like"/>
    <property type="match status" value="1"/>
</dbReference>
<feature type="transmembrane region" description="Helical" evidence="2">
    <location>
        <begin position="129"/>
        <end position="148"/>
    </location>
</feature>
<dbReference type="Gene3D" id="2.160.20.80">
    <property type="entry name" value="E3 ubiquitin-protein ligase SopA"/>
    <property type="match status" value="1"/>
</dbReference>
<gene>
    <name evidence="3" type="ORF">C8E87_2624</name>
</gene>
<protein>
    <submittedName>
        <fullName evidence="3">Pentapeptide repeat protein</fullName>
    </submittedName>
</protein>
<dbReference type="EMBL" id="SNWR01000001">
    <property type="protein sequence ID" value="TDO38954.1"/>
    <property type="molecule type" value="Genomic_DNA"/>
</dbReference>
<evidence type="ECO:0000313" key="4">
    <source>
        <dbReference type="Proteomes" id="UP000294901"/>
    </source>
</evidence>
<feature type="transmembrane region" description="Helical" evidence="2">
    <location>
        <begin position="105"/>
        <end position="124"/>
    </location>
</feature>
<evidence type="ECO:0000313" key="3">
    <source>
        <dbReference type="EMBL" id="TDO38954.1"/>
    </source>
</evidence>
<dbReference type="Pfam" id="PF00805">
    <property type="entry name" value="Pentapeptide"/>
    <property type="match status" value="1"/>
</dbReference>
<dbReference type="Proteomes" id="UP000294901">
    <property type="component" value="Unassembled WGS sequence"/>
</dbReference>
<feature type="region of interest" description="Disordered" evidence="1">
    <location>
        <begin position="282"/>
        <end position="302"/>
    </location>
</feature>
<keyword evidence="4" id="KW-1185">Reference proteome</keyword>
<dbReference type="PANTHER" id="PTHR14136">
    <property type="entry name" value="BTB_POZ DOMAIN-CONTAINING PROTEIN KCTD9"/>
    <property type="match status" value="1"/>
</dbReference>
<feature type="region of interest" description="Disordered" evidence="1">
    <location>
        <begin position="1"/>
        <end position="74"/>
    </location>
</feature>
<dbReference type="InterPro" id="IPR001646">
    <property type="entry name" value="5peptide_repeat"/>
</dbReference>
<keyword evidence="2" id="KW-0812">Transmembrane</keyword>
<keyword evidence="2" id="KW-0472">Membrane</keyword>
<reference evidence="3 4" key="1">
    <citation type="submission" date="2019-03" db="EMBL/GenBank/DDBJ databases">
        <title>Sequencing the genomes of 1000 actinobacteria strains.</title>
        <authorList>
            <person name="Klenk H.-P."/>
        </authorList>
    </citation>
    <scope>NUCLEOTIDE SEQUENCE [LARGE SCALE GENOMIC DNA]</scope>
    <source>
        <strain evidence="3 4">DSM 43805</strain>
    </source>
</reference>
<proteinExistence type="predicted"/>
<organism evidence="3 4">
    <name type="scientific">Paractinoplanes brasiliensis</name>
    <dbReference type="NCBI Taxonomy" id="52695"/>
    <lineage>
        <taxon>Bacteria</taxon>
        <taxon>Bacillati</taxon>
        <taxon>Actinomycetota</taxon>
        <taxon>Actinomycetes</taxon>
        <taxon>Micromonosporales</taxon>
        <taxon>Micromonosporaceae</taxon>
        <taxon>Paractinoplanes</taxon>
    </lineage>
</organism>
<keyword evidence="2" id="KW-1133">Transmembrane helix</keyword>
<evidence type="ECO:0000256" key="1">
    <source>
        <dbReference type="SAM" id="MobiDB-lite"/>
    </source>
</evidence>
<dbReference type="AlphaFoldDB" id="A0A4R6JQX8"/>
<evidence type="ECO:0000256" key="2">
    <source>
        <dbReference type="SAM" id="Phobius"/>
    </source>
</evidence>
<name>A0A4R6JQX8_9ACTN</name>
<feature type="transmembrane region" description="Helical" evidence="2">
    <location>
        <begin position="79"/>
        <end position="99"/>
    </location>
</feature>
<dbReference type="RefSeq" id="WP_203721013.1">
    <property type="nucleotide sequence ID" value="NZ_BOMD01000116.1"/>
</dbReference>